<protein>
    <submittedName>
        <fullName evidence="1">Uncharacterized protein</fullName>
    </submittedName>
</protein>
<dbReference type="EMBL" id="PP438412">
    <property type="protein sequence ID" value="XAI95551.1"/>
    <property type="molecule type" value="Genomic_DNA"/>
</dbReference>
<name>A0AAX4QH39_9CAUD</name>
<organism evidence="1 2">
    <name type="scientific">Microcystis phage Mvi-JY20</name>
    <dbReference type="NCBI Taxonomy" id="3128146"/>
    <lineage>
        <taxon>Viruses</taxon>
        <taxon>Duplodnaviria</taxon>
        <taxon>Heunggongvirae</taxon>
        <taxon>Uroviricota</taxon>
        <taxon>Caudoviricetes</taxon>
    </lineage>
</organism>
<sequence length="164" mass="18916">MTNPEITNLKIFVYVGQLLNANLLIHQYAAVDMDFAFEDALTKKNVQSEIVYVGLTDPVKAGMEVGQAALVRVINYPQTEEPMEVEYIMDYKLNPSPVLDAWLSLWKQGQIGIKIERIIRWVPLIKPLLEHLQQKRIDSFLRQLPKDVRSYVLTNIYRDALEAD</sequence>
<evidence type="ECO:0000313" key="1">
    <source>
        <dbReference type="EMBL" id="XAI95551.1"/>
    </source>
</evidence>
<reference evidence="1" key="1">
    <citation type="submission" date="2024-03" db="EMBL/GenBank/DDBJ databases">
        <authorList>
            <person name="Lin W."/>
            <person name="Li D."/>
            <person name="Tong Y."/>
        </authorList>
    </citation>
    <scope>NUCLEOTIDE SEQUENCE</scope>
</reference>
<evidence type="ECO:0000313" key="2">
    <source>
        <dbReference type="Proteomes" id="UP001459105"/>
    </source>
</evidence>
<dbReference type="Proteomes" id="UP001459105">
    <property type="component" value="Segment"/>
</dbReference>
<accession>A0AAX4QH39</accession>
<proteinExistence type="predicted"/>